<name>A0A2H5PC31_CITUN</name>
<accession>A0A2H5PC31</accession>
<evidence type="ECO:0000313" key="2">
    <source>
        <dbReference type="EMBL" id="GAY49926.1"/>
    </source>
</evidence>
<dbReference type="STRING" id="55188.A0A2H5PC31"/>
<dbReference type="Proteomes" id="UP000236630">
    <property type="component" value="Unassembled WGS sequence"/>
</dbReference>
<evidence type="ECO:0000313" key="3">
    <source>
        <dbReference type="Proteomes" id="UP000236630"/>
    </source>
</evidence>
<evidence type="ECO:0008006" key="4">
    <source>
        <dbReference type="Google" id="ProtNLM"/>
    </source>
</evidence>
<gene>
    <name evidence="2" type="ORF">CUMW_122820</name>
</gene>
<dbReference type="EMBL" id="BDQV01000057">
    <property type="protein sequence ID" value="GAY49926.1"/>
    <property type="molecule type" value="Genomic_DNA"/>
</dbReference>
<dbReference type="SUPFAM" id="SSF56112">
    <property type="entry name" value="Protein kinase-like (PK-like)"/>
    <property type="match status" value="1"/>
</dbReference>
<keyword evidence="1" id="KW-0732">Signal</keyword>
<sequence length="81" mass="9167">MISSNKTPKHYTFVNNGKLDDLVEGDMEAMNDIKCVEKLLMISIWCIQEDPSLRPTMRKVSQMLQEVVEVDVPPNPSPFSG</sequence>
<dbReference type="AlphaFoldDB" id="A0A2H5PC31"/>
<protein>
    <recommendedName>
        <fullName evidence="4">Serine-threonine/tyrosine-protein kinase catalytic domain-containing protein</fullName>
    </recommendedName>
</protein>
<dbReference type="InterPro" id="IPR051343">
    <property type="entry name" value="G-type_lectin_kinases/EP1-like"/>
</dbReference>
<keyword evidence="3" id="KW-1185">Reference proteome</keyword>
<dbReference type="PANTHER" id="PTHR47976:SF15">
    <property type="entry name" value="G-TYPE LECTIN S-RECEPTOR-LIKE SERINE_THREONINE-PROTEIN KINASE RLK1"/>
    <property type="match status" value="1"/>
</dbReference>
<comment type="caution">
    <text evidence="2">The sequence shown here is derived from an EMBL/GenBank/DDBJ whole genome shotgun (WGS) entry which is preliminary data.</text>
</comment>
<dbReference type="InterPro" id="IPR011009">
    <property type="entry name" value="Kinase-like_dom_sf"/>
</dbReference>
<reference evidence="2 3" key="1">
    <citation type="journal article" date="2017" name="Front. Genet.">
        <title>Draft sequencing of the heterozygous diploid genome of Satsuma (Citrus unshiu Marc.) using a hybrid assembly approach.</title>
        <authorList>
            <person name="Shimizu T."/>
            <person name="Tanizawa Y."/>
            <person name="Mochizuki T."/>
            <person name="Nagasaki H."/>
            <person name="Yoshioka T."/>
            <person name="Toyoda A."/>
            <person name="Fujiyama A."/>
            <person name="Kaminuma E."/>
            <person name="Nakamura Y."/>
        </authorList>
    </citation>
    <scope>NUCLEOTIDE SEQUENCE [LARGE SCALE GENOMIC DNA]</scope>
    <source>
        <strain evidence="3">cv. Miyagawa wase</strain>
    </source>
</reference>
<proteinExistence type="predicted"/>
<dbReference type="Gene3D" id="1.10.510.10">
    <property type="entry name" value="Transferase(Phosphotransferase) domain 1"/>
    <property type="match status" value="1"/>
</dbReference>
<organism evidence="2 3">
    <name type="scientific">Citrus unshiu</name>
    <name type="common">Satsuma mandarin</name>
    <name type="synonym">Citrus nobilis var. unshiu</name>
    <dbReference type="NCBI Taxonomy" id="55188"/>
    <lineage>
        <taxon>Eukaryota</taxon>
        <taxon>Viridiplantae</taxon>
        <taxon>Streptophyta</taxon>
        <taxon>Embryophyta</taxon>
        <taxon>Tracheophyta</taxon>
        <taxon>Spermatophyta</taxon>
        <taxon>Magnoliopsida</taxon>
        <taxon>eudicotyledons</taxon>
        <taxon>Gunneridae</taxon>
        <taxon>Pentapetalae</taxon>
        <taxon>rosids</taxon>
        <taxon>malvids</taxon>
        <taxon>Sapindales</taxon>
        <taxon>Rutaceae</taxon>
        <taxon>Aurantioideae</taxon>
        <taxon>Citrus</taxon>
    </lineage>
</organism>
<dbReference type="PANTHER" id="PTHR47976">
    <property type="entry name" value="G-TYPE LECTIN S-RECEPTOR-LIKE SERINE/THREONINE-PROTEIN KINASE SD2-5"/>
    <property type="match status" value="1"/>
</dbReference>
<evidence type="ECO:0000256" key="1">
    <source>
        <dbReference type="ARBA" id="ARBA00022729"/>
    </source>
</evidence>